<name>A0A7W7WRE2_9ACTN</name>
<proteinExistence type="predicted"/>
<dbReference type="AlphaFoldDB" id="A0A7W7WRE2"/>
<dbReference type="InterPro" id="IPR036689">
    <property type="entry name" value="ESAT-6-like_sf"/>
</dbReference>
<accession>A0A7W7WRE2</accession>
<reference evidence="1 2" key="1">
    <citation type="submission" date="2020-08" db="EMBL/GenBank/DDBJ databases">
        <title>Sequencing the genomes of 1000 actinobacteria strains.</title>
        <authorList>
            <person name="Klenk H.-P."/>
        </authorList>
    </citation>
    <scope>NUCLEOTIDE SEQUENCE [LARGE SCALE GENOMIC DNA]</scope>
    <source>
        <strain evidence="1 2">DSM 45886</strain>
    </source>
</reference>
<dbReference type="Proteomes" id="UP000578819">
    <property type="component" value="Unassembled WGS sequence"/>
</dbReference>
<evidence type="ECO:0000313" key="1">
    <source>
        <dbReference type="EMBL" id="MBB4960452.1"/>
    </source>
</evidence>
<dbReference type="SUPFAM" id="SSF140453">
    <property type="entry name" value="EsxAB dimer-like"/>
    <property type="match status" value="1"/>
</dbReference>
<keyword evidence="2" id="KW-1185">Reference proteome</keyword>
<sequence>MTQPEVVKVQFQDMEDAAQFADDTRKRLESLAGDILKTLNLPWEGMSGDAFAGERQKFMTAWQNISTALGDLSTLLSNQIAADLKGTDGSQAGVLDGVGAMPAGMAGASYTYVSAGLTNN</sequence>
<dbReference type="Pfam" id="PF06013">
    <property type="entry name" value="WXG100"/>
    <property type="match status" value="1"/>
</dbReference>
<organism evidence="1 2">
    <name type="scientific">Micromonospora polyrhachis</name>
    <dbReference type="NCBI Taxonomy" id="1282883"/>
    <lineage>
        <taxon>Bacteria</taxon>
        <taxon>Bacillati</taxon>
        <taxon>Actinomycetota</taxon>
        <taxon>Actinomycetes</taxon>
        <taxon>Micromonosporales</taxon>
        <taxon>Micromonosporaceae</taxon>
        <taxon>Micromonospora</taxon>
    </lineage>
</organism>
<dbReference type="InterPro" id="IPR010310">
    <property type="entry name" value="T7SS_ESAT-6-like"/>
</dbReference>
<comment type="caution">
    <text evidence="1">The sequence shown here is derived from an EMBL/GenBank/DDBJ whole genome shotgun (WGS) entry which is preliminary data.</text>
</comment>
<protein>
    <submittedName>
        <fullName evidence="1">Uncharacterized protein YukE</fullName>
    </submittedName>
</protein>
<dbReference type="Gene3D" id="1.10.287.1060">
    <property type="entry name" value="ESAT-6-like"/>
    <property type="match status" value="1"/>
</dbReference>
<evidence type="ECO:0000313" key="2">
    <source>
        <dbReference type="Proteomes" id="UP000578819"/>
    </source>
</evidence>
<dbReference type="RefSeq" id="WP_184536228.1">
    <property type="nucleotide sequence ID" value="NZ_JACHJW010000001.1"/>
</dbReference>
<dbReference type="EMBL" id="JACHJW010000001">
    <property type="protein sequence ID" value="MBB4960452.1"/>
    <property type="molecule type" value="Genomic_DNA"/>
</dbReference>
<gene>
    <name evidence="1" type="ORF">FHR38_004185</name>
</gene>